<accession>A0A392P3J9</accession>
<keyword evidence="1" id="KW-0812">Transmembrane</keyword>
<dbReference type="EMBL" id="LXQA010062311">
    <property type="protein sequence ID" value="MCI06578.1"/>
    <property type="molecule type" value="Genomic_DNA"/>
</dbReference>
<dbReference type="Proteomes" id="UP000265520">
    <property type="component" value="Unassembled WGS sequence"/>
</dbReference>
<evidence type="ECO:0000313" key="2">
    <source>
        <dbReference type="EMBL" id="MCI06578.1"/>
    </source>
</evidence>
<feature type="transmembrane region" description="Helical" evidence="1">
    <location>
        <begin position="39"/>
        <end position="58"/>
    </location>
</feature>
<reference evidence="2 3" key="1">
    <citation type="journal article" date="2018" name="Front. Plant Sci.">
        <title>Red Clover (Trifolium pratense) and Zigzag Clover (T. medium) - A Picture of Genomic Similarities and Differences.</title>
        <authorList>
            <person name="Dluhosova J."/>
            <person name="Istvanek J."/>
            <person name="Nedelnik J."/>
            <person name="Repkova J."/>
        </authorList>
    </citation>
    <scope>NUCLEOTIDE SEQUENCE [LARGE SCALE GENOMIC DNA]</scope>
    <source>
        <strain evidence="3">cv. 10/8</strain>
        <tissue evidence="2">Leaf</tissue>
    </source>
</reference>
<feature type="transmembrane region" description="Helical" evidence="1">
    <location>
        <begin position="78"/>
        <end position="99"/>
    </location>
</feature>
<organism evidence="2 3">
    <name type="scientific">Trifolium medium</name>
    <dbReference type="NCBI Taxonomy" id="97028"/>
    <lineage>
        <taxon>Eukaryota</taxon>
        <taxon>Viridiplantae</taxon>
        <taxon>Streptophyta</taxon>
        <taxon>Embryophyta</taxon>
        <taxon>Tracheophyta</taxon>
        <taxon>Spermatophyta</taxon>
        <taxon>Magnoliopsida</taxon>
        <taxon>eudicotyledons</taxon>
        <taxon>Gunneridae</taxon>
        <taxon>Pentapetalae</taxon>
        <taxon>rosids</taxon>
        <taxon>fabids</taxon>
        <taxon>Fabales</taxon>
        <taxon>Fabaceae</taxon>
        <taxon>Papilionoideae</taxon>
        <taxon>50 kb inversion clade</taxon>
        <taxon>NPAAA clade</taxon>
        <taxon>Hologalegina</taxon>
        <taxon>IRL clade</taxon>
        <taxon>Trifolieae</taxon>
        <taxon>Trifolium</taxon>
    </lineage>
</organism>
<name>A0A392P3J9_9FABA</name>
<keyword evidence="3" id="KW-1185">Reference proteome</keyword>
<evidence type="ECO:0008006" key="4">
    <source>
        <dbReference type="Google" id="ProtNLM"/>
    </source>
</evidence>
<keyword evidence="1" id="KW-1133">Transmembrane helix</keyword>
<sequence>MSGIWPSAPPFFLFFGDTVFVGWSGSTSRKRSSGDGDSCWSWVMAAFISPATVLVVVRCSGDDFGGGLLLWRRFWWGFMAPAMILVGICSPAIVVLVVVRCSGDGFDGVGLLWLGFRGAAFVFGT</sequence>
<feature type="non-terminal residue" evidence="2">
    <location>
        <position position="125"/>
    </location>
</feature>
<comment type="caution">
    <text evidence="2">The sequence shown here is derived from an EMBL/GenBank/DDBJ whole genome shotgun (WGS) entry which is preliminary data.</text>
</comment>
<evidence type="ECO:0000256" key="1">
    <source>
        <dbReference type="SAM" id="Phobius"/>
    </source>
</evidence>
<dbReference type="AlphaFoldDB" id="A0A392P3J9"/>
<proteinExistence type="predicted"/>
<keyword evidence="1" id="KW-0472">Membrane</keyword>
<protein>
    <recommendedName>
        <fullName evidence="4">Transmembrane protein</fullName>
    </recommendedName>
</protein>
<evidence type="ECO:0000313" key="3">
    <source>
        <dbReference type="Proteomes" id="UP000265520"/>
    </source>
</evidence>